<sequence length="62" mass="7085">VYKYTNGKWVATKEGSYRYPTPVPGRDAYVHYHSPNTGDYWMREPVSFATLKISNNLDALGT</sequence>
<reference evidence="7" key="1">
    <citation type="submission" date="2021-04" db="EMBL/GenBank/DDBJ databases">
        <authorList>
            <consortium name="Molecular Ecology Group"/>
        </authorList>
    </citation>
    <scope>NUCLEOTIDE SEQUENCE</scope>
</reference>
<name>A0A8S3Z3L6_9EUPU</name>
<protein>
    <recommendedName>
        <fullName evidence="6">T-box domain-containing protein</fullName>
    </recommendedName>
</protein>
<dbReference type="EMBL" id="CAJHNH020001046">
    <property type="protein sequence ID" value="CAG5121236.1"/>
    <property type="molecule type" value="Genomic_DNA"/>
</dbReference>
<keyword evidence="3" id="KW-0804">Transcription</keyword>
<evidence type="ECO:0000256" key="4">
    <source>
        <dbReference type="ARBA" id="ARBA00023242"/>
    </source>
</evidence>
<evidence type="ECO:0000256" key="1">
    <source>
        <dbReference type="ARBA" id="ARBA00023015"/>
    </source>
</evidence>
<evidence type="ECO:0000313" key="7">
    <source>
        <dbReference type="EMBL" id="CAG5121236.1"/>
    </source>
</evidence>
<dbReference type="Gene3D" id="2.60.40.820">
    <property type="entry name" value="Transcription factor, T-box"/>
    <property type="match status" value="1"/>
</dbReference>
<evidence type="ECO:0000256" key="5">
    <source>
        <dbReference type="PROSITE-ProRule" id="PRU00201"/>
    </source>
</evidence>
<dbReference type="InterPro" id="IPR008967">
    <property type="entry name" value="p53-like_TF_DNA-bd_sf"/>
</dbReference>
<accession>A0A8S3Z3L6</accession>
<keyword evidence="2 5" id="KW-0238">DNA-binding</keyword>
<dbReference type="GO" id="GO:0045893">
    <property type="term" value="P:positive regulation of DNA-templated transcription"/>
    <property type="evidence" value="ECO:0007669"/>
    <property type="project" value="InterPro"/>
</dbReference>
<feature type="non-terminal residue" evidence="7">
    <location>
        <position position="62"/>
    </location>
</feature>
<evidence type="ECO:0000313" key="8">
    <source>
        <dbReference type="Proteomes" id="UP000678393"/>
    </source>
</evidence>
<dbReference type="AlphaFoldDB" id="A0A8S3Z3L6"/>
<organism evidence="7 8">
    <name type="scientific">Candidula unifasciata</name>
    <dbReference type="NCBI Taxonomy" id="100452"/>
    <lineage>
        <taxon>Eukaryota</taxon>
        <taxon>Metazoa</taxon>
        <taxon>Spiralia</taxon>
        <taxon>Lophotrochozoa</taxon>
        <taxon>Mollusca</taxon>
        <taxon>Gastropoda</taxon>
        <taxon>Heterobranchia</taxon>
        <taxon>Euthyneura</taxon>
        <taxon>Panpulmonata</taxon>
        <taxon>Eupulmonata</taxon>
        <taxon>Stylommatophora</taxon>
        <taxon>Helicina</taxon>
        <taxon>Helicoidea</taxon>
        <taxon>Geomitridae</taxon>
        <taxon>Candidula</taxon>
    </lineage>
</organism>
<dbReference type="GO" id="GO:0005634">
    <property type="term" value="C:nucleus"/>
    <property type="evidence" value="ECO:0007669"/>
    <property type="project" value="UniProtKB-SubCell"/>
</dbReference>
<feature type="non-terminal residue" evidence="7">
    <location>
        <position position="1"/>
    </location>
</feature>
<evidence type="ECO:0000259" key="6">
    <source>
        <dbReference type="PROSITE" id="PS50252"/>
    </source>
</evidence>
<dbReference type="GO" id="GO:0003700">
    <property type="term" value="F:DNA-binding transcription factor activity"/>
    <property type="evidence" value="ECO:0007669"/>
    <property type="project" value="InterPro"/>
</dbReference>
<keyword evidence="8" id="KW-1185">Reference proteome</keyword>
<dbReference type="InterPro" id="IPR046360">
    <property type="entry name" value="T-box_DNA-bd"/>
</dbReference>
<gene>
    <name evidence="7" type="ORF">CUNI_LOCUS6794</name>
</gene>
<dbReference type="InterPro" id="IPR036960">
    <property type="entry name" value="T-box_sf"/>
</dbReference>
<evidence type="ECO:0000256" key="3">
    <source>
        <dbReference type="ARBA" id="ARBA00023163"/>
    </source>
</evidence>
<dbReference type="Proteomes" id="UP000678393">
    <property type="component" value="Unassembled WGS sequence"/>
</dbReference>
<dbReference type="OrthoDB" id="6119313at2759"/>
<dbReference type="GO" id="GO:0003677">
    <property type="term" value="F:DNA binding"/>
    <property type="evidence" value="ECO:0007669"/>
    <property type="project" value="UniProtKB-UniRule"/>
</dbReference>
<proteinExistence type="predicted"/>
<keyword evidence="4 5" id="KW-0539">Nucleus</keyword>
<evidence type="ECO:0000256" key="2">
    <source>
        <dbReference type="ARBA" id="ARBA00023125"/>
    </source>
</evidence>
<dbReference type="Pfam" id="PF00907">
    <property type="entry name" value="T-box"/>
    <property type="match status" value="1"/>
</dbReference>
<dbReference type="PROSITE" id="PS50252">
    <property type="entry name" value="TBOX_3"/>
    <property type="match status" value="1"/>
</dbReference>
<comment type="caution">
    <text evidence="5">Lacks conserved residue(s) required for the propagation of feature annotation.</text>
</comment>
<keyword evidence="1" id="KW-0805">Transcription regulation</keyword>
<feature type="domain" description="T-box" evidence="6">
    <location>
        <begin position="1"/>
        <end position="62"/>
    </location>
</feature>
<dbReference type="SUPFAM" id="SSF49417">
    <property type="entry name" value="p53-like transcription factors"/>
    <property type="match status" value="1"/>
</dbReference>
<comment type="subcellular location">
    <subcellularLocation>
        <location evidence="5">Nucleus</location>
    </subcellularLocation>
</comment>
<comment type="caution">
    <text evidence="7">The sequence shown here is derived from an EMBL/GenBank/DDBJ whole genome shotgun (WGS) entry which is preliminary data.</text>
</comment>